<gene>
    <name evidence="3" type="ORF">ACFOMF_04005</name>
</gene>
<dbReference type="PANTHER" id="PTHR21240">
    <property type="entry name" value="2-AMINO-3-CARBOXYLMUCONATE-6-SEMIALDEHYDE DECARBOXYLASE"/>
    <property type="match status" value="1"/>
</dbReference>
<sequence>MNSYSGPVFDAHVHTEFAAAGDLPAFKALKSQFNIRASVTDSHAPACGAQALKALGVARCAVIAQPEWCHDSLVQGLASGVYVAIKINLGFMPVYADDSRLESLYSLAHEFDVPVLLHTGDTGWHRSRLKYAHPLSLDEVIVDHPQINFLLVHSGNPWFTDAAVIAAKNNNVWLDLSSIVEGPLNQVSPATLNRLMIDPIRWMLDYTGKPDRLIFGSGWPSVDYPNYVAACAKAIDQQYHRQVFFDNATRLFKIIEE</sequence>
<comment type="caution">
    <text evidence="3">The sequence shown here is derived from an EMBL/GenBank/DDBJ whole genome shotgun (WGS) entry which is preliminary data.</text>
</comment>
<dbReference type="RefSeq" id="WP_386361481.1">
    <property type="nucleotide sequence ID" value="NZ_JBHRXZ010000009.1"/>
</dbReference>
<dbReference type="InterPro" id="IPR032466">
    <property type="entry name" value="Metal_Hydrolase"/>
</dbReference>
<dbReference type="Proteomes" id="UP001595630">
    <property type="component" value="Unassembled WGS sequence"/>
</dbReference>
<dbReference type="Pfam" id="PF04909">
    <property type="entry name" value="Amidohydro_2"/>
    <property type="match status" value="1"/>
</dbReference>
<keyword evidence="1" id="KW-0456">Lyase</keyword>
<evidence type="ECO:0000256" key="1">
    <source>
        <dbReference type="ARBA" id="ARBA00023239"/>
    </source>
</evidence>
<proteinExistence type="predicted"/>
<dbReference type="PANTHER" id="PTHR21240:SF19">
    <property type="entry name" value="CATALYTIC_ HYDROLASE"/>
    <property type="match status" value="1"/>
</dbReference>
<dbReference type="Gene3D" id="3.20.20.140">
    <property type="entry name" value="Metal-dependent hydrolases"/>
    <property type="match status" value="1"/>
</dbReference>
<dbReference type="InterPro" id="IPR032465">
    <property type="entry name" value="ACMSD"/>
</dbReference>
<reference evidence="4" key="1">
    <citation type="journal article" date="2019" name="Int. J. Syst. Evol. Microbiol.">
        <title>The Global Catalogue of Microorganisms (GCM) 10K type strain sequencing project: providing services to taxonomists for standard genome sequencing and annotation.</title>
        <authorList>
            <consortium name="The Broad Institute Genomics Platform"/>
            <consortium name="The Broad Institute Genome Sequencing Center for Infectious Disease"/>
            <person name="Wu L."/>
            <person name="Ma J."/>
        </authorList>
    </citation>
    <scope>NUCLEOTIDE SEQUENCE [LARGE SCALE GENOMIC DNA]</scope>
    <source>
        <strain evidence="4">KCTC 42447</strain>
    </source>
</reference>
<evidence type="ECO:0000313" key="3">
    <source>
        <dbReference type="EMBL" id="MFC3606944.1"/>
    </source>
</evidence>
<evidence type="ECO:0000259" key="2">
    <source>
        <dbReference type="Pfam" id="PF04909"/>
    </source>
</evidence>
<dbReference type="SUPFAM" id="SSF51556">
    <property type="entry name" value="Metallo-dependent hydrolases"/>
    <property type="match status" value="1"/>
</dbReference>
<name>A0ABV7T1A2_9GAMM</name>
<organism evidence="3 4">
    <name type="scientific">Stutzerimonas tarimensis</name>
    <dbReference type="NCBI Taxonomy" id="1507735"/>
    <lineage>
        <taxon>Bacteria</taxon>
        <taxon>Pseudomonadati</taxon>
        <taxon>Pseudomonadota</taxon>
        <taxon>Gammaproteobacteria</taxon>
        <taxon>Pseudomonadales</taxon>
        <taxon>Pseudomonadaceae</taxon>
        <taxon>Stutzerimonas</taxon>
    </lineage>
</organism>
<accession>A0ABV7T1A2</accession>
<dbReference type="EMBL" id="JBHRXZ010000009">
    <property type="protein sequence ID" value="MFC3606944.1"/>
    <property type="molecule type" value="Genomic_DNA"/>
</dbReference>
<evidence type="ECO:0000313" key="4">
    <source>
        <dbReference type="Proteomes" id="UP001595630"/>
    </source>
</evidence>
<keyword evidence="4" id="KW-1185">Reference proteome</keyword>
<feature type="domain" description="Amidohydrolase-related" evidence="2">
    <location>
        <begin position="79"/>
        <end position="253"/>
    </location>
</feature>
<dbReference type="InterPro" id="IPR006680">
    <property type="entry name" value="Amidohydro-rel"/>
</dbReference>
<protein>
    <submittedName>
        <fullName evidence="3">Amidohydrolase family protein</fullName>
    </submittedName>
</protein>